<dbReference type="Pfam" id="PF00092">
    <property type="entry name" value="VWA"/>
    <property type="match status" value="1"/>
</dbReference>
<dbReference type="AlphaFoldDB" id="A0A518DUF2"/>
<dbReference type="RefSeq" id="WP_145054205.1">
    <property type="nucleotide sequence ID" value="NZ_CP036433.1"/>
</dbReference>
<keyword evidence="1" id="KW-0812">Transmembrane</keyword>
<sequence length="389" mass="40872">MSPCISIGSRRRSGLRARRGAMIVLLSFMMVVILIFAAISIDVAQMHLTRTQLRTATDAASRAAAEALSRTQSQSAAEQAALDTAEQNSVAGAPFELRTSQVEFGSTVQGDDGAWVFVAGVSPPNAVRVYGDRTSASISGSVPLFFGGLHGNGDFEPQLTSTAHVVDRDIVLVLDRSGSMAWDLTGVDWSYPPGLVYPESYCLAPHSTQSRWAAAVAATNSFVVEINKTIQEEKLGLVTYASAGNWCDKKYLAAETNRQLTTDYPSVLSTLASRSQKPIPGGTSISAGIDYGVAAVTNPNTSRPLASKTIVLMTDGVHNQGRSPVDAAIDAEAAGVVIHAITFSNGADQAQMKQVAAVTGGKHLHAPDAAALIKAFKEIAGTVPVVLTE</sequence>
<accession>A0A518DUF2</accession>
<dbReference type="Pfam" id="PF09977">
    <property type="entry name" value="Tad_C"/>
    <property type="match status" value="1"/>
</dbReference>
<dbReference type="EMBL" id="CP036433">
    <property type="protein sequence ID" value="QDU95467.1"/>
    <property type="molecule type" value="Genomic_DNA"/>
</dbReference>
<dbReference type="InterPro" id="IPR018705">
    <property type="entry name" value="DUF2134_membrane"/>
</dbReference>
<proteinExistence type="predicted"/>
<dbReference type="SMART" id="SM00327">
    <property type="entry name" value="VWA"/>
    <property type="match status" value="1"/>
</dbReference>
<keyword evidence="4" id="KW-1185">Reference proteome</keyword>
<dbReference type="OrthoDB" id="242905at2"/>
<evidence type="ECO:0000259" key="2">
    <source>
        <dbReference type="PROSITE" id="PS50234"/>
    </source>
</evidence>
<dbReference type="PROSITE" id="PS50234">
    <property type="entry name" value="VWFA"/>
    <property type="match status" value="1"/>
</dbReference>
<dbReference type="Proteomes" id="UP000317648">
    <property type="component" value="Chromosome"/>
</dbReference>
<dbReference type="PANTHER" id="PTHR10579">
    <property type="entry name" value="CALCIUM-ACTIVATED CHLORIDE CHANNEL REGULATOR"/>
    <property type="match status" value="1"/>
</dbReference>
<name>A0A518DUF2_9BACT</name>
<evidence type="ECO:0000313" key="4">
    <source>
        <dbReference type="Proteomes" id="UP000317648"/>
    </source>
</evidence>
<organism evidence="3 4">
    <name type="scientific">Lignipirellula cremea</name>
    <dbReference type="NCBI Taxonomy" id="2528010"/>
    <lineage>
        <taxon>Bacteria</taxon>
        <taxon>Pseudomonadati</taxon>
        <taxon>Planctomycetota</taxon>
        <taxon>Planctomycetia</taxon>
        <taxon>Pirellulales</taxon>
        <taxon>Pirellulaceae</taxon>
        <taxon>Lignipirellula</taxon>
    </lineage>
</organism>
<protein>
    <submittedName>
        <fullName evidence="3">von Willebrand factor type A domain protein</fullName>
    </submittedName>
</protein>
<feature type="transmembrane region" description="Helical" evidence="1">
    <location>
        <begin position="21"/>
        <end position="41"/>
    </location>
</feature>
<dbReference type="KEGG" id="lcre:Pla8534_32820"/>
<feature type="domain" description="VWFA" evidence="2">
    <location>
        <begin position="169"/>
        <end position="379"/>
    </location>
</feature>
<gene>
    <name evidence="3" type="ORF">Pla8534_32820</name>
</gene>
<dbReference type="SUPFAM" id="SSF53300">
    <property type="entry name" value="vWA-like"/>
    <property type="match status" value="1"/>
</dbReference>
<dbReference type="InterPro" id="IPR002035">
    <property type="entry name" value="VWF_A"/>
</dbReference>
<keyword evidence="1" id="KW-1133">Transmembrane helix</keyword>
<dbReference type="Gene3D" id="3.40.50.410">
    <property type="entry name" value="von Willebrand factor, type A domain"/>
    <property type="match status" value="1"/>
</dbReference>
<dbReference type="InterPro" id="IPR051266">
    <property type="entry name" value="CLCR"/>
</dbReference>
<evidence type="ECO:0000313" key="3">
    <source>
        <dbReference type="EMBL" id="QDU95467.1"/>
    </source>
</evidence>
<keyword evidence="1" id="KW-0472">Membrane</keyword>
<reference evidence="3 4" key="1">
    <citation type="submission" date="2019-02" db="EMBL/GenBank/DDBJ databases">
        <title>Deep-cultivation of Planctomycetes and their phenomic and genomic characterization uncovers novel biology.</title>
        <authorList>
            <person name="Wiegand S."/>
            <person name="Jogler M."/>
            <person name="Boedeker C."/>
            <person name="Pinto D."/>
            <person name="Vollmers J."/>
            <person name="Rivas-Marin E."/>
            <person name="Kohn T."/>
            <person name="Peeters S.H."/>
            <person name="Heuer A."/>
            <person name="Rast P."/>
            <person name="Oberbeckmann S."/>
            <person name="Bunk B."/>
            <person name="Jeske O."/>
            <person name="Meyerdierks A."/>
            <person name="Storesund J.E."/>
            <person name="Kallscheuer N."/>
            <person name="Luecker S."/>
            <person name="Lage O.M."/>
            <person name="Pohl T."/>
            <person name="Merkel B.J."/>
            <person name="Hornburger P."/>
            <person name="Mueller R.-W."/>
            <person name="Bruemmer F."/>
            <person name="Labrenz M."/>
            <person name="Spormann A.M."/>
            <person name="Op den Camp H."/>
            <person name="Overmann J."/>
            <person name="Amann R."/>
            <person name="Jetten M.S.M."/>
            <person name="Mascher T."/>
            <person name="Medema M.H."/>
            <person name="Devos D.P."/>
            <person name="Kaster A.-K."/>
            <person name="Ovreas L."/>
            <person name="Rohde M."/>
            <person name="Galperin M.Y."/>
            <person name="Jogler C."/>
        </authorList>
    </citation>
    <scope>NUCLEOTIDE SEQUENCE [LARGE SCALE GENOMIC DNA]</scope>
    <source>
        <strain evidence="3 4">Pla85_3_4</strain>
    </source>
</reference>
<dbReference type="PANTHER" id="PTHR10579:SF43">
    <property type="entry name" value="ZINC FINGER (C3HC4-TYPE RING FINGER) FAMILY PROTEIN"/>
    <property type="match status" value="1"/>
</dbReference>
<dbReference type="CDD" id="cd00198">
    <property type="entry name" value="vWFA"/>
    <property type="match status" value="1"/>
</dbReference>
<dbReference type="InterPro" id="IPR036465">
    <property type="entry name" value="vWFA_dom_sf"/>
</dbReference>
<evidence type="ECO:0000256" key="1">
    <source>
        <dbReference type="SAM" id="Phobius"/>
    </source>
</evidence>